<dbReference type="HAMAP" id="MF_03001">
    <property type="entry name" value="eIF3b"/>
    <property type="match status" value="1"/>
</dbReference>
<evidence type="ECO:0000256" key="6">
    <source>
        <dbReference type="HAMAP-Rule" id="MF_03001"/>
    </source>
</evidence>
<gene>
    <name evidence="10" type="ORF">BEWA_005330</name>
</gene>
<dbReference type="Pfam" id="PF08662">
    <property type="entry name" value="eIF2A"/>
    <property type="match status" value="1"/>
</dbReference>
<feature type="coiled-coil region" evidence="8">
    <location>
        <begin position="640"/>
        <end position="667"/>
    </location>
</feature>
<dbReference type="RefSeq" id="XP_004830791.1">
    <property type="nucleotide sequence ID" value="XM_004830734.1"/>
</dbReference>
<dbReference type="InterPro" id="IPR012677">
    <property type="entry name" value="Nucleotide-bd_a/b_plait_sf"/>
</dbReference>
<dbReference type="InterPro" id="IPR013979">
    <property type="entry name" value="TIF_beta_prop-like"/>
</dbReference>
<proteinExistence type="inferred from homology"/>
<dbReference type="GO" id="GO:0003723">
    <property type="term" value="F:RNA binding"/>
    <property type="evidence" value="ECO:0007669"/>
    <property type="project" value="UniProtKB-UniRule"/>
</dbReference>
<dbReference type="Gene3D" id="3.30.70.330">
    <property type="match status" value="1"/>
</dbReference>
<comment type="subunit">
    <text evidence="6 7">Component of the eukaryotic translation initiation factor 3 (eIF-3) complex.</text>
</comment>
<dbReference type="InterPro" id="IPR015943">
    <property type="entry name" value="WD40/YVTN_repeat-like_dom_sf"/>
</dbReference>
<dbReference type="CDD" id="cd12278">
    <property type="entry name" value="RRM_eIF3B"/>
    <property type="match status" value="1"/>
</dbReference>
<dbReference type="STRING" id="1537102.L0AZX8"/>
<dbReference type="GO" id="GO:0005852">
    <property type="term" value="C:eukaryotic translation initiation factor 3 complex"/>
    <property type="evidence" value="ECO:0007669"/>
    <property type="project" value="UniProtKB-UniRule"/>
</dbReference>
<evidence type="ECO:0000259" key="9">
    <source>
        <dbReference type="PROSITE" id="PS50102"/>
    </source>
</evidence>
<evidence type="ECO:0000256" key="7">
    <source>
        <dbReference type="PIRNR" id="PIRNR036424"/>
    </source>
</evidence>
<evidence type="ECO:0000256" key="1">
    <source>
        <dbReference type="ARBA" id="ARBA00004496"/>
    </source>
</evidence>
<keyword evidence="3 6" id="KW-0396">Initiation factor</keyword>
<evidence type="ECO:0000313" key="10">
    <source>
        <dbReference type="EMBL" id="AFZ81125.1"/>
    </source>
</evidence>
<name>L0AZX8_THEEQ</name>
<evidence type="ECO:0000256" key="8">
    <source>
        <dbReference type="SAM" id="Coils"/>
    </source>
</evidence>
<dbReference type="InterPro" id="IPR034363">
    <property type="entry name" value="eIF3B_RRM"/>
</dbReference>
<dbReference type="eggNOG" id="KOG2314">
    <property type="taxonomic scope" value="Eukaryota"/>
</dbReference>
<dbReference type="GO" id="GO:0031369">
    <property type="term" value="F:translation initiation factor binding"/>
    <property type="evidence" value="ECO:0007669"/>
    <property type="project" value="InterPro"/>
</dbReference>
<dbReference type="EMBL" id="CP001670">
    <property type="protein sequence ID" value="AFZ81125.1"/>
    <property type="molecule type" value="Genomic_DNA"/>
</dbReference>
<reference evidence="10 11" key="1">
    <citation type="journal article" date="2012" name="BMC Genomics">
        <title>Comparative genomic analysis and phylogenetic position of Theileria equi.</title>
        <authorList>
            <person name="Kappmeyer L.S."/>
            <person name="Thiagarajan M."/>
            <person name="Herndon D.R."/>
            <person name="Ramsay J.D."/>
            <person name="Caler E."/>
            <person name="Djikeng A."/>
            <person name="Gillespie J.J."/>
            <person name="Lau A.O."/>
            <person name="Roalson E.H."/>
            <person name="Silva J.C."/>
            <person name="Silva M.G."/>
            <person name="Suarez C.E."/>
            <person name="Ueti M.W."/>
            <person name="Nene V.M."/>
            <person name="Mealey R.H."/>
            <person name="Knowles D.P."/>
            <person name="Brayton K.A."/>
        </authorList>
    </citation>
    <scope>NUCLEOTIDE SEQUENCE [LARGE SCALE GENOMIC DNA]</scope>
    <source>
        <strain evidence="10 11">WA</strain>
    </source>
</reference>
<evidence type="ECO:0000256" key="5">
    <source>
        <dbReference type="ARBA" id="ARBA00022917"/>
    </source>
</evidence>
<dbReference type="PANTHER" id="PTHR14068:SF0">
    <property type="entry name" value="EUKARYOTIC TRANSLATION INITIATION FACTOR 3 SUBUNIT B"/>
    <property type="match status" value="1"/>
</dbReference>
<organism evidence="10 11">
    <name type="scientific">Theileria equi strain WA</name>
    <dbReference type="NCBI Taxonomy" id="1537102"/>
    <lineage>
        <taxon>Eukaryota</taxon>
        <taxon>Sar</taxon>
        <taxon>Alveolata</taxon>
        <taxon>Apicomplexa</taxon>
        <taxon>Aconoidasida</taxon>
        <taxon>Piroplasmida</taxon>
        <taxon>Theileriidae</taxon>
        <taxon>Theileria</taxon>
    </lineage>
</organism>
<dbReference type="SUPFAM" id="SSF54928">
    <property type="entry name" value="RNA-binding domain, RBD"/>
    <property type="match status" value="1"/>
</dbReference>
<sequence length="732" mass="85341">MVKIEPSDLSQDDIEIGLMDWISDHDDEFDESETRRYSENEAPITIDTSFQRTLIVLGIPQVGPEKYDRLVKIVKKTITKEFEKRDCDINPDFTVEIPRDDTNHTRGLAFFTFSTPFEANAALKYVNNFKLDPMHTYKAALLDNFDYIVSDENKCIPPLKTFGFTRDGVRDWWLDGDRMKDQFVIRYADKTEIHWFDQLEREPSLLYDGAKERAEGKRIWTDLRVEWSPSGSYLAVYKRPGIALYGGNNFELKIRYEHKNVSHIQFSPGEEYLLTWDGLKAADKHEKSICVWRVITGDLLRSFPTPLMSPKGGDFPHLLWNHDGKYIAMLNQTSDGSEILVYQLPDMTLIEGPNGKPAPLKYAAEKFDWSPADDILSVVIPGSLDTPARLVLLEIPSRRELSSRNVYNVCGSAMHWQANGDCLCLRTTISKKTGKKGRKQFNQLEIFRLRERNIPVDTIQIEDVTVKQLHWEEGGSKRFALIVKDEETRSHSIRFYKVSDVGATRDTVWITTFDITSQLNHMQWSPAGNYFVLAGFGAEGMLFFCSLNDNDKVELLYKDEHFMMNTVRWSSCGRYLATCANVPMPQHGGGSTSDTFRYIAEAGYCLWTFQGKLLYKIKKENFYLFEFRPHPPPLLKPQEIDKIKKNLREYTKKYDAIDEKARNEYREAFMQKRKHNLDTFRSQMNTVFQWYMAQERYQEFKTGWDKYYNPTDWEFSEEVYEEVLNVKEEVIE</sequence>
<dbReference type="GO" id="GO:0001732">
    <property type="term" value="P:formation of cytoplasmic translation initiation complex"/>
    <property type="evidence" value="ECO:0007669"/>
    <property type="project" value="UniProtKB-UniRule"/>
</dbReference>
<keyword evidence="5 6" id="KW-0648">Protein biosynthesis</keyword>
<dbReference type="VEuPathDB" id="PiroplasmaDB:BEWA_005330"/>
<dbReference type="GO" id="GO:0003743">
    <property type="term" value="F:translation initiation factor activity"/>
    <property type="evidence" value="ECO:0007669"/>
    <property type="project" value="UniProtKB-UniRule"/>
</dbReference>
<evidence type="ECO:0000256" key="3">
    <source>
        <dbReference type="ARBA" id="ARBA00022540"/>
    </source>
</evidence>
<dbReference type="PANTHER" id="PTHR14068">
    <property type="entry name" value="EUKARYOTIC TRANSLATION INITIATION FACTOR 3 EIF3 -RELATED"/>
    <property type="match status" value="1"/>
</dbReference>
<dbReference type="OrthoDB" id="10250414at2759"/>
<dbReference type="InterPro" id="IPR035979">
    <property type="entry name" value="RBD_domain_sf"/>
</dbReference>
<comment type="function">
    <text evidence="7">Component of the eukaryotic translation initiation factor 3 (eIF-3) complex, which is involved in protein synthesis and, together with other initiation factors, stimulates binding of mRNA and methionyl-tRNAi to the 40S ribosome.</text>
</comment>
<dbReference type="KEGG" id="beq:BEWA_005330"/>
<protein>
    <recommendedName>
        <fullName evidence="6 7">Eukaryotic translation initiation factor 3 subunit B</fullName>
        <shortName evidence="6 7">eIF3b</shortName>
    </recommendedName>
    <alternativeName>
        <fullName evidence="6">Eukaryotic translation initiation factor 3 subunit 9</fullName>
    </alternativeName>
</protein>
<comment type="function">
    <text evidence="6">RNA-binding component of the eukaryotic translation initiation factor 3 (eIF-3) complex, which is involved in protein synthesis of a specialized repertoire of mRNAs and, together with other initiation factors, stimulates binding of mRNA and methionyl-tRNAi to the 40S ribosome. The eIF-3 complex specifically targets and initiates translation of a subset of mRNAs involved in cell proliferation.</text>
</comment>
<comment type="subcellular location">
    <subcellularLocation>
        <location evidence="1 6 7">Cytoplasm</location>
    </subcellularLocation>
</comment>
<dbReference type="GO" id="GO:0016282">
    <property type="term" value="C:eukaryotic 43S preinitiation complex"/>
    <property type="evidence" value="ECO:0007669"/>
    <property type="project" value="UniProtKB-UniRule"/>
</dbReference>
<dbReference type="GeneID" id="15805375"/>
<dbReference type="AlphaFoldDB" id="L0AZX8"/>
<dbReference type="PROSITE" id="PS50102">
    <property type="entry name" value="RRM"/>
    <property type="match status" value="1"/>
</dbReference>
<dbReference type="InterPro" id="IPR011400">
    <property type="entry name" value="EIF3B"/>
</dbReference>
<dbReference type="Proteomes" id="UP000031512">
    <property type="component" value="Chromosome 3"/>
</dbReference>
<evidence type="ECO:0000256" key="2">
    <source>
        <dbReference type="ARBA" id="ARBA00022490"/>
    </source>
</evidence>
<keyword evidence="8" id="KW-0175">Coiled coil</keyword>
<accession>L0AZX8</accession>
<keyword evidence="4 6" id="KW-0694">RNA-binding</keyword>
<keyword evidence="11" id="KW-1185">Reference proteome</keyword>
<evidence type="ECO:0000313" key="11">
    <source>
        <dbReference type="Proteomes" id="UP000031512"/>
    </source>
</evidence>
<dbReference type="Gene3D" id="2.130.10.10">
    <property type="entry name" value="YVTN repeat-like/Quinoprotein amine dehydrogenase"/>
    <property type="match status" value="1"/>
</dbReference>
<dbReference type="GO" id="GO:0033290">
    <property type="term" value="C:eukaryotic 48S preinitiation complex"/>
    <property type="evidence" value="ECO:0007669"/>
    <property type="project" value="UniProtKB-UniRule"/>
</dbReference>
<dbReference type="PIRSF" id="PIRSF036424">
    <property type="entry name" value="eIF3b"/>
    <property type="match status" value="1"/>
</dbReference>
<feature type="domain" description="RRM" evidence="9">
    <location>
        <begin position="52"/>
        <end position="144"/>
    </location>
</feature>
<evidence type="ECO:0000256" key="4">
    <source>
        <dbReference type="ARBA" id="ARBA00022884"/>
    </source>
</evidence>
<comment type="similarity">
    <text evidence="6 7">Belongs to the eIF-3 subunit B family.</text>
</comment>
<dbReference type="InterPro" id="IPR000504">
    <property type="entry name" value="RRM_dom"/>
</dbReference>
<dbReference type="SUPFAM" id="SSF82171">
    <property type="entry name" value="DPP6 N-terminal domain-like"/>
    <property type="match status" value="1"/>
</dbReference>
<keyword evidence="2 6" id="KW-0963">Cytoplasm</keyword>